<reference evidence="3" key="1">
    <citation type="submission" date="2019-11" db="EMBL/GenBank/DDBJ databases">
        <title>Leishmania tarentolae CDS.</title>
        <authorList>
            <person name="Goto Y."/>
            <person name="Yamagishi J."/>
        </authorList>
    </citation>
    <scope>NUCLEOTIDE SEQUENCE [LARGE SCALE GENOMIC DNA]</scope>
    <source>
        <strain evidence="3">Parrot Tar II</strain>
    </source>
</reference>
<dbReference type="VEuPathDB" id="TriTrypDB:LtaPh_3643400"/>
<accession>A0A640KWI2</accession>
<proteinExistence type="predicted"/>
<feature type="region of interest" description="Disordered" evidence="1">
    <location>
        <begin position="295"/>
        <end position="371"/>
    </location>
</feature>
<keyword evidence="4" id="KW-1185">Reference proteome</keyword>
<gene>
    <name evidence="3" type="ORF">LtaPh_3643400</name>
</gene>
<name>A0A640KWI2_LEITA</name>
<organism evidence="3 4">
    <name type="scientific">Leishmania tarentolae</name>
    <name type="common">Sauroleishmania tarentolae</name>
    <dbReference type="NCBI Taxonomy" id="5689"/>
    <lineage>
        <taxon>Eukaryota</taxon>
        <taxon>Discoba</taxon>
        <taxon>Euglenozoa</taxon>
        <taxon>Kinetoplastea</taxon>
        <taxon>Metakinetoplastina</taxon>
        <taxon>Trypanosomatida</taxon>
        <taxon>Trypanosomatidae</taxon>
        <taxon>Leishmaniinae</taxon>
        <taxon>Leishmania</taxon>
        <taxon>lizard Leishmania</taxon>
    </lineage>
</organism>
<feature type="region of interest" description="Disordered" evidence="1">
    <location>
        <begin position="388"/>
        <end position="433"/>
    </location>
</feature>
<feature type="compositionally biased region" description="Basic residues" evidence="1">
    <location>
        <begin position="414"/>
        <end position="423"/>
    </location>
</feature>
<evidence type="ECO:0000259" key="2">
    <source>
        <dbReference type="Pfam" id="PF00339"/>
    </source>
</evidence>
<feature type="compositionally biased region" description="Basic and acidic residues" evidence="1">
    <location>
        <begin position="329"/>
        <end position="351"/>
    </location>
</feature>
<dbReference type="Pfam" id="PF00339">
    <property type="entry name" value="Arrestin_N"/>
    <property type="match status" value="1"/>
</dbReference>
<dbReference type="AlphaFoldDB" id="A0A640KWI2"/>
<comment type="caution">
    <text evidence="3">The sequence shown here is derived from an EMBL/GenBank/DDBJ whole genome shotgun (WGS) entry which is preliminary data.</text>
</comment>
<dbReference type="OrthoDB" id="2333384at2759"/>
<dbReference type="Gene3D" id="2.60.40.640">
    <property type="match status" value="1"/>
</dbReference>
<evidence type="ECO:0000256" key="1">
    <source>
        <dbReference type="SAM" id="MobiDB-lite"/>
    </source>
</evidence>
<evidence type="ECO:0000313" key="3">
    <source>
        <dbReference type="EMBL" id="GET93515.1"/>
    </source>
</evidence>
<dbReference type="GO" id="GO:0015031">
    <property type="term" value="P:protein transport"/>
    <property type="evidence" value="ECO:0007669"/>
    <property type="project" value="TreeGrafter"/>
</dbReference>
<feature type="compositionally biased region" description="Basic residues" evidence="1">
    <location>
        <begin position="300"/>
        <end position="312"/>
    </location>
</feature>
<feature type="compositionally biased region" description="Polar residues" evidence="1">
    <location>
        <begin position="111"/>
        <end position="125"/>
    </location>
</feature>
<dbReference type="PANTHER" id="PTHR11188">
    <property type="entry name" value="ARRESTIN DOMAIN CONTAINING PROTEIN"/>
    <property type="match status" value="1"/>
</dbReference>
<dbReference type="InterPro" id="IPR050357">
    <property type="entry name" value="Arrestin_domain-protein"/>
</dbReference>
<feature type="region of interest" description="Disordered" evidence="1">
    <location>
        <begin position="101"/>
        <end position="134"/>
    </location>
</feature>
<sequence length="809" mass="89295">MFRRRCPSKEMRPEVVLLLRHQSRYPGDLVQGVVIVDILSPSDILALEVRVCGDERSALGGFFVTDKNPEARKTTYYEQFITLRGVDHDLLCSKRSPWNHRRTAETEGRSTECNSALPPQSSSAGNIVPEPSPSMVQSASEAAVHLIPGTYSYPFSLVLPDNLPPSCELRRGHDDRCILRYHAVASLIMTSGKIHTSEAGFRINPLPVQVQRWYQLHNDEQQLCGDAVNSNDADDNETVYRAGVASVLMSSAGALRMDKSEQFSDITHQRRIRHYRQFSEAQLMLETAIYAETADERAEKKKRRVRERHARGRGSLLAAAKTTAVIDDSAEKQQNQRDQEESDRRSLDSKDGAAGAANNSDDDAGDKVYVFGTEDPLPTVAASIRGEGEYDNGELHGNSGGTSAESSRALVSRGGKKTQHHLLHPRDATDSPADTVMLENNVDKLTFTPPEADFSAPMAVPDLDQMEAVSHQTGHRSSKEMGKKQSCSKQRHRSLTHFQPKPWKQEFFINLRSGLLRTGKVRVLLSLRSPLVTVGIGKVGVTALIDNSDGSAAISRVKYSLVTQCYIRTRTEVYNFEVDAVELTSDVSVEKGKLAELPEVELPVPKSTPLTMLTEGMGTYTLVNVRLYVSTSLKTFSRSVATEVVVVPGQDVLNCSRRLLRWTCFFRRRHGDDDCVFPLHPHTINLSAKNTKLRVIGAEDINSAREQGNPSLHSNNTDAPTIATSATSRSMQILRTSQRISKAGPPINVQLLAKMLNYEEALFVPRDGDDGSNFPKHVDPLSALNPFAAPASDVMSSLEEGGNSETLCH</sequence>
<feature type="domain" description="Arrestin-like N-terminal" evidence="2">
    <location>
        <begin position="80"/>
        <end position="173"/>
    </location>
</feature>
<protein>
    <recommendedName>
        <fullName evidence="2">Arrestin-like N-terminal domain-containing protein</fullName>
    </recommendedName>
</protein>
<evidence type="ECO:0000313" key="4">
    <source>
        <dbReference type="Proteomes" id="UP000419144"/>
    </source>
</evidence>
<dbReference type="Proteomes" id="UP000419144">
    <property type="component" value="Unassembled WGS sequence"/>
</dbReference>
<dbReference type="EMBL" id="BLBS01000057">
    <property type="protein sequence ID" value="GET93515.1"/>
    <property type="molecule type" value="Genomic_DNA"/>
</dbReference>
<dbReference type="InterPro" id="IPR014752">
    <property type="entry name" value="Arrestin-like_C"/>
</dbReference>
<dbReference type="PANTHER" id="PTHR11188:SF17">
    <property type="entry name" value="FI21816P1"/>
    <property type="match status" value="1"/>
</dbReference>
<dbReference type="InterPro" id="IPR011021">
    <property type="entry name" value="Arrestin-like_N"/>
</dbReference>
<dbReference type="GO" id="GO:0005737">
    <property type="term" value="C:cytoplasm"/>
    <property type="evidence" value="ECO:0007669"/>
    <property type="project" value="TreeGrafter"/>
</dbReference>